<gene>
    <name evidence="2" type="ORF">AWW67_17585</name>
</gene>
<name>A0A150Y261_9BACT</name>
<evidence type="ECO:0000313" key="2">
    <source>
        <dbReference type="EMBL" id="KYG85051.1"/>
    </source>
</evidence>
<proteinExistence type="predicted"/>
<evidence type="ECO:0000313" key="3">
    <source>
        <dbReference type="Proteomes" id="UP000075663"/>
    </source>
</evidence>
<organism evidence="2 3">
    <name type="scientific">Roseivirga seohaensis</name>
    <dbReference type="NCBI Taxonomy" id="1914963"/>
    <lineage>
        <taxon>Bacteria</taxon>
        <taxon>Pseudomonadati</taxon>
        <taxon>Bacteroidota</taxon>
        <taxon>Cytophagia</taxon>
        <taxon>Cytophagales</taxon>
        <taxon>Roseivirgaceae</taxon>
        <taxon>Roseivirga</taxon>
    </lineage>
</organism>
<dbReference type="STRING" id="1914963.AWW67_17585"/>
<sequence length="307" mass="34399">MKLINDIINELIDTDKSISSPLLKTKVLASRLQNEILLNWVSNELKGYDKSSDLPDYRKYKGNITGTYINGNMQYNDQPVPTIGLKRELEEVIRSMDFNQSIASLEILKAENKSGTLEHKFPAELTGLIQQNWRKMGNPYLQLINCKKSIPVNAVVEILSYVRNNLLDFMLKIDSEFGNITEIEELKTKKEEIATFMSQTIINNSGDGNVVNTGDKAKIIATISINKGNQEELEKHLQNIGLSKIDTAELVEIIDTEEPNLENKTFGQKVNSWTQKMLGKALDGSWNIGIGAAGNLIAEAIKAYYGM</sequence>
<accession>A0A150Y261</accession>
<dbReference type="AlphaFoldDB" id="A0A150Y261"/>
<dbReference type="EMBL" id="LRPB01000006">
    <property type="protein sequence ID" value="KYG85051.1"/>
    <property type="molecule type" value="Genomic_DNA"/>
</dbReference>
<dbReference type="Pfam" id="PF18864">
    <property type="entry name" value="AbiTii"/>
    <property type="match status" value="1"/>
</dbReference>
<dbReference type="RefSeq" id="WP_062300492.1">
    <property type="nucleotide sequence ID" value="NZ_LRPB01000006.1"/>
</dbReference>
<feature type="domain" description="AbiTii" evidence="1">
    <location>
        <begin position="2"/>
        <end position="195"/>
    </location>
</feature>
<dbReference type="InterPro" id="IPR041304">
    <property type="entry name" value="AbiTii"/>
</dbReference>
<comment type="caution">
    <text evidence="2">The sequence shown here is derived from an EMBL/GenBank/DDBJ whole genome shotgun (WGS) entry which is preliminary data.</text>
</comment>
<evidence type="ECO:0000259" key="1">
    <source>
        <dbReference type="Pfam" id="PF18864"/>
    </source>
</evidence>
<protein>
    <recommendedName>
        <fullName evidence="1">AbiTii domain-containing protein</fullName>
    </recommendedName>
</protein>
<dbReference type="Proteomes" id="UP000075663">
    <property type="component" value="Unassembled WGS sequence"/>
</dbReference>
<reference evidence="2 3" key="1">
    <citation type="submission" date="2016-01" db="EMBL/GenBank/DDBJ databases">
        <title>Genome sequencing of Roseivirga seohaensis SW-152.</title>
        <authorList>
            <person name="Selvaratnam C."/>
            <person name="Thevarajoo S."/>
            <person name="Goh K.M."/>
            <person name="Ee R."/>
            <person name="Chan K.-G."/>
            <person name="Chong C.S."/>
        </authorList>
    </citation>
    <scope>NUCLEOTIDE SEQUENCE [LARGE SCALE GENOMIC DNA]</scope>
    <source>
        <strain evidence="2 3">SW-152</strain>
    </source>
</reference>